<dbReference type="RefSeq" id="WP_015216446.1">
    <property type="nucleotide sequence ID" value="NC_019771.1"/>
</dbReference>
<accession>K9ZNC5</accession>
<dbReference type="EMBL" id="CP003659">
    <property type="protein sequence ID" value="AFZ59830.1"/>
    <property type="molecule type" value="Genomic_DNA"/>
</dbReference>
<gene>
    <name evidence="1" type="ordered locus">Anacy_4472</name>
</gene>
<dbReference type="HOGENOM" id="CLU_187494_0_0_3"/>
<dbReference type="OrthoDB" id="515899at2"/>
<dbReference type="KEGG" id="acy:Anacy_4472"/>
<keyword evidence="2" id="KW-1185">Reference proteome</keyword>
<name>K9ZNC5_ANACC</name>
<evidence type="ECO:0000313" key="1">
    <source>
        <dbReference type="EMBL" id="AFZ59830.1"/>
    </source>
</evidence>
<evidence type="ECO:0000313" key="2">
    <source>
        <dbReference type="Proteomes" id="UP000010474"/>
    </source>
</evidence>
<protein>
    <submittedName>
        <fullName evidence="1">Uncharacterized protein</fullName>
    </submittedName>
</protein>
<dbReference type="Proteomes" id="UP000010474">
    <property type="component" value="Chromosome"/>
</dbReference>
<reference evidence="2" key="1">
    <citation type="journal article" date="2013" name="Proc. Natl. Acad. Sci. U.S.A.">
        <title>Improving the coverage of the cyanobacterial phylum using diversity-driven genome sequencing.</title>
        <authorList>
            <person name="Shih P.M."/>
            <person name="Wu D."/>
            <person name="Latifi A."/>
            <person name="Axen S.D."/>
            <person name="Fewer D.P."/>
            <person name="Talla E."/>
            <person name="Calteau A."/>
            <person name="Cai F."/>
            <person name="Tandeau de Marsac N."/>
            <person name="Rippka R."/>
            <person name="Herdman M."/>
            <person name="Sivonen K."/>
            <person name="Coursin T."/>
            <person name="Laurent T."/>
            <person name="Goodwin L."/>
            <person name="Nolan M."/>
            <person name="Davenport K.W."/>
            <person name="Han C.S."/>
            <person name="Rubin E.M."/>
            <person name="Eisen J.A."/>
            <person name="Woyke T."/>
            <person name="Gugger M."/>
            <person name="Kerfeld C.A."/>
        </authorList>
    </citation>
    <scope>NUCLEOTIDE SEQUENCE [LARGE SCALE GENOMIC DNA]</scope>
    <source>
        <strain evidence="2">ATCC 27899 / PCC 7122</strain>
    </source>
</reference>
<dbReference type="AlphaFoldDB" id="K9ZNC5"/>
<proteinExistence type="predicted"/>
<organism evidence="1 2">
    <name type="scientific">Anabaena cylindrica (strain ATCC 27899 / PCC 7122)</name>
    <dbReference type="NCBI Taxonomy" id="272123"/>
    <lineage>
        <taxon>Bacteria</taxon>
        <taxon>Bacillati</taxon>
        <taxon>Cyanobacteriota</taxon>
        <taxon>Cyanophyceae</taxon>
        <taxon>Nostocales</taxon>
        <taxon>Nostocaceae</taxon>
        <taxon>Anabaena</taxon>
    </lineage>
</organism>
<dbReference type="PATRIC" id="fig|272123.3.peg.4870"/>
<sequence length="80" mass="9166">MKPIQQYQRCASAQEFQKSLTQLEDILEVNSTHHQVVIKPDASSSINDQFSENSEEISLDALEDAVADIEQYLDQKNKRK</sequence>